<dbReference type="AlphaFoldDB" id="A0A917HYV3"/>
<dbReference type="InterPro" id="IPR029057">
    <property type="entry name" value="PRTase-like"/>
</dbReference>
<dbReference type="Pfam" id="PF00156">
    <property type="entry name" value="Pribosyltran"/>
    <property type="match status" value="1"/>
</dbReference>
<dbReference type="PANTHER" id="PTHR11608:SF0">
    <property type="entry name" value="BIFUNCTIONAL PROTEIN PYRR"/>
    <property type="match status" value="1"/>
</dbReference>
<accession>A0A917HYV3</accession>
<proteinExistence type="predicted"/>
<dbReference type="Gene3D" id="3.40.50.2020">
    <property type="match status" value="1"/>
</dbReference>
<dbReference type="PANTHER" id="PTHR11608">
    <property type="entry name" value="BIFUNCTIONAL PROTEIN PYRR"/>
    <property type="match status" value="1"/>
</dbReference>
<name>A0A917HYV3_9FLAO</name>
<dbReference type="InterPro" id="IPR000836">
    <property type="entry name" value="PRTase_dom"/>
</dbReference>
<dbReference type="SUPFAM" id="SSF53271">
    <property type="entry name" value="PRTase-like"/>
    <property type="match status" value="1"/>
</dbReference>
<evidence type="ECO:0000313" key="2">
    <source>
        <dbReference type="EMBL" id="GGG98165.1"/>
    </source>
</evidence>
<keyword evidence="3" id="KW-1185">Reference proteome</keyword>
<protein>
    <submittedName>
        <fullName evidence="2">Phosphoribosyltransferase</fullName>
    </submittedName>
</protein>
<dbReference type="InterPro" id="IPR050137">
    <property type="entry name" value="PyrR_bifunctional"/>
</dbReference>
<keyword evidence="2" id="KW-0808">Transferase</keyword>
<dbReference type="GO" id="GO:0016757">
    <property type="term" value="F:glycosyltransferase activity"/>
    <property type="evidence" value="ECO:0007669"/>
    <property type="project" value="UniProtKB-KW"/>
</dbReference>
<sequence>MQQMNKQKNIILDNTQIQHKIHRIAYQIYESNSNEKEIVLAGISKNGFILAQSIAESLASISPLRIIMCEVFIDKKKPLKPISTSIPSEDYIHKSLVLVDDVLNSGATLIYGVKHFLEVPLKRFKTAVLVNRNHKKYPVKADFKGLSLSTTLQEQVIVEFSKNKSVAYLL</sequence>
<evidence type="ECO:0000259" key="1">
    <source>
        <dbReference type="Pfam" id="PF00156"/>
    </source>
</evidence>
<reference evidence="2" key="2">
    <citation type="submission" date="2020-09" db="EMBL/GenBank/DDBJ databases">
        <authorList>
            <person name="Sun Q."/>
            <person name="Zhou Y."/>
        </authorList>
    </citation>
    <scope>NUCLEOTIDE SEQUENCE</scope>
    <source>
        <strain evidence="2">CGMCC 1.15763</strain>
    </source>
</reference>
<comment type="caution">
    <text evidence="2">The sequence shown here is derived from an EMBL/GenBank/DDBJ whole genome shotgun (WGS) entry which is preliminary data.</text>
</comment>
<dbReference type="Proteomes" id="UP000633278">
    <property type="component" value="Unassembled WGS sequence"/>
</dbReference>
<keyword evidence="2" id="KW-0328">Glycosyltransferase</keyword>
<gene>
    <name evidence="2" type="primary">pyrR2</name>
    <name evidence="2" type="ORF">GCM10011416_15320</name>
</gene>
<reference evidence="2" key="1">
    <citation type="journal article" date="2014" name="Int. J. Syst. Evol. Microbiol.">
        <title>Complete genome sequence of Corynebacterium casei LMG S-19264T (=DSM 44701T), isolated from a smear-ripened cheese.</title>
        <authorList>
            <consortium name="US DOE Joint Genome Institute (JGI-PGF)"/>
            <person name="Walter F."/>
            <person name="Albersmeier A."/>
            <person name="Kalinowski J."/>
            <person name="Ruckert C."/>
        </authorList>
    </citation>
    <scope>NUCLEOTIDE SEQUENCE</scope>
    <source>
        <strain evidence="2">CGMCC 1.15763</strain>
    </source>
</reference>
<dbReference type="EMBL" id="BMJW01000002">
    <property type="protein sequence ID" value="GGG98165.1"/>
    <property type="molecule type" value="Genomic_DNA"/>
</dbReference>
<dbReference type="CDD" id="cd06223">
    <property type="entry name" value="PRTases_typeI"/>
    <property type="match status" value="1"/>
</dbReference>
<organism evidence="2 3">
    <name type="scientific">Polaribacter pacificus</name>
    <dbReference type="NCBI Taxonomy" id="1775173"/>
    <lineage>
        <taxon>Bacteria</taxon>
        <taxon>Pseudomonadati</taxon>
        <taxon>Bacteroidota</taxon>
        <taxon>Flavobacteriia</taxon>
        <taxon>Flavobacteriales</taxon>
        <taxon>Flavobacteriaceae</taxon>
    </lineage>
</organism>
<evidence type="ECO:0000313" key="3">
    <source>
        <dbReference type="Proteomes" id="UP000633278"/>
    </source>
</evidence>
<feature type="domain" description="Phosphoribosyltransferase" evidence="1">
    <location>
        <begin position="10"/>
        <end position="149"/>
    </location>
</feature>